<name>A0A5J5ANY1_9ASTE</name>
<dbReference type="Proteomes" id="UP000325577">
    <property type="component" value="Linkage Group LG19"/>
</dbReference>
<evidence type="ECO:0000313" key="1">
    <source>
        <dbReference type="EMBL" id="KAA8532723.1"/>
    </source>
</evidence>
<organism evidence="1 2">
    <name type="scientific">Nyssa sinensis</name>
    <dbReference type="NCBI Taxonomy" id="561372"/>
    <lineage>
        <taxon>Eukaryota</taxon>
        <taxon>Viridiplantae</taxon>
        <taxon>Streptophyta</taxon>
        <taxon>Embryophyta</taxon>
        <taxon>Tracheophyta</taxon>
        <taxon>Spermatophyta</taxon>
        <taxon>Magnoliopsida</taxon>
        <taxon>eudicotyledons</taxon>
        <taxon>Gunneridae</taxon>
        <taxon>Pentapetalae</taxon>
        <taxon>asterids</taxon>
        <taxon>Cornales</taxon>
        <taxon>Nyssaceae</taxon>
        <taxon>Nyssa</taxon>
    </lineage>
</organism>
<reference evidence="1 2" key="1">
    <citation type="submission" date="2019-09" db="EMBL/GenBank/DDBJ databases">
        <title>A chromosome-level genome assembly of the Chinese tupelo Nyssa sinensis.</title>
        <authorList>
            <person name="Yang X."/>
            <person name="Kang M."/>
            <person name="Yang Y."/>
            <person name="Xiong H."/>
            <person name="Wang M."/>
            <person name="Zhang Z."/>
            <person name="Wang Z."/>
            <person name="Wu H."/>
            <person name="Ma T."/>
            <person name="Liu J."/>
            <person name="Xi Z."/>
        </authorList>
    </citation>
    <scope>NUCLEOTIDE SEQUENCE [LARGE SCALE GENOMIC DNA]</scope>
    <source>
        <strain evidence="1">J267</strain>
        <tissue evidence="1">Leaf</tissue>
    </source>
</reference>
<accession>A0A5J5ANY1</accession>
<evidence type="ECO:0000313" key="2">
    <source>
        <dbReference type="Proteomes" id="UP000325577"/>
    </source>
</evidence>
<protein>
    <submittedName>
        <fullName evidence="1">Uncharacterized protein</fullName>
    </submittedName>
</protein>
<proteinExistence type="predicted"/>
<dbReference type="EMBL" id="CM018042">
    <property type="protein sequence ID" value="KAA8532723.1"/>
    <property type="molecule type" value="Genomic_DNA"/>
</dbReference>
<gene>
    <name evidence="1" type="ORF">F0562_032756</name>
</gene>
<dbReference type="AlphaFoldDB" id="A0A5J5ANY1"/>
<sequence length="68" mass="7986">MHKKALWRRNFALEKDYNTLMRRFVLLGYSSRCFCNSSFMTNAGFGYFTPRHAALCCCLLKFLSPFCT</sequence>
<keyword evidence="2" id="KW-1185">Reference proteome</keyword>